<feature type="compositionally biased region" description="Low complexity" evidence="1">
    <location>
        <begin position="174"/>
        <end position="187"/>
    </location>
</feature>
<reference evidence="2" key="1">
    <citation type="submission" date="2023-07" db="EMBL/GenBank/DDBJ databases">
        <title>A chromosome-level genome assembly of Lolium multiflorum.</title>
        <authorList>
            <person name="Chen Y."/>
            <person name="Copetti D."/>
            <person name="Kolliker R."/>
            <person name="Studer B."/>
        </authorList>
    </citation>
    <scope>NUCLEOTIDE SEQUENCE</scope>
    <source>
        <strain evidence="2">02402/16</strain>
        <tissue evidence="2">Leaf</tissue>
    </source>
</reference>
<dbReference type="EMBL" id="JAUUTY010000003">
    <property type="protein sequence ID" value="KAK1666952.1"/>
    <property type="molecule type" value="Genomic_DNA"/>
</dbReference>
<name>A0AAD8WLI1_LOLMU</name>
<comment type="caution">
    <text evidence="2">The sequence shown here is derived from an EMBL/GenBank/DDBJ whole genome shotgun (WGS) entry which is preliminary data.</text>
</comment>
<dbReference type="AlphaFoldDB" id="A0AAD8WLI1"/>
<evidence type="ECO:0000313" key="3">
    <source>
        <dbReference type="Proteomes" id="UP001231189"/>
    </source>
</evidence>
<evidence type="ECO:0000256" key="1">
    <source>
        <dbReference type="SAM" id="MobiDB-lite"/>
    </source>
</evidence>
<dbReference type="Proteomes" id="UP001231189">
    <property type="component" value="Unassembled WGS sequence"/>
</dbReference>
<feature type="compositionally biased region" description="Acidic residues" evidence="1">
    <location>
        <begin position="147"/>
        <end position="164"/>
    </location>
</feature>
<proteinExistence type="predicted"/>
<gene>
    <name evidence="2" type="ORF">QYE76_055111</name>
</gene>
<feature type="region of interest" description="Disordered" evidence="1">
    <location>
        <begin position="147"/>
        <end position="193"/>
    </location>
</feature>
<feature type="region of interest" description="Disordered" evidence="1">
    <location>
        <begin position="1"/>
        <end position="37"/>
    </location>
</feature>
<organism evidence="2 3">
    <name type="scientific">Lolium multiflorum</name>
    <name type="common">Italian ryegrass</name>
    <name type="synonym">Lolium perenne subsp. multiflorum</name>
    <dbReference type="NCBI Taxonomy" id="4521"/>
    <lineage>
        <taxon>Eukaryota</taxon>
        <taxon>Viridiplantae</taxon>
        <taxon>Streptophyta</taxon>
        <taxon>Embryophyta</taxon>
        <taxon>Tracheophyta</taxon>
        <taxon>Spermatophyta</taxon>
        <taxon>Magnoliopsida</taxon>
        <taxon>Liliopsida</taxon>
        <taxon>Poales</taxon>
        <taxon>Poaceae</taxon>
        <taxon>BOP clade</taxon>
        <taxon>Pooideae</taxon>
        <taxon>Poodae</taxon>
        <taxon>Poeae</taxon>
        <taxon>Poeae Chloroplast Group 2 (Poeae type)</taxon>
        <taxon>Loliodinae</taxon>
        <taxon>Loliinae</taxon>
        <taxon>Lolium</taxon>
    </lineage>
</organism>
<keyword evidence="3" id="KW-1185">Reference proteome</keyword>
<protein>
    <submittedName>
        <fullName evidence="2">Uncharacterized protein</fullName>
    </submittedName>
</protein>
<evidence type="ECO:0000313" key="2">
    <source>
        <dbReference type="EMBL" id="KAK1666952.1"/>
    </source>
</evidence>
<accession>A0AAD8WLI1</accession>
<sequence length="193" mass="20417">MENYSLLMGDSSGDEDGGGVDGEAFRGTSPSGGVRNRDSCPPDLGFVMAAALELSRIVVFPKQNWHFGISSIAVLSNSVLHVTKRGKKTPLVCSEVRSNMIKALNKGYKTKTCFDKNCLACAAAGPKIKKSVVTNLCSRFQIPTGDEDLTDKEEAEESPEDVEEGSAVPAGCQSKGPAKKGSNASAKKSSKKK</sequence>